<organism evidence="19 20">
    <name type="scientific">Saponaria officinalis</name>
    <name type="common">Common soapwort</name>
    <name type="synonym">Lychnis saponaria</name>
    <dbReference type="NCBI Taxonomy" id="3572"/>
    <lineage>
        <taxon>Eukaryota</taxon>
        <taxon>Viridiplantae</taxon>
        <taxon>Streptophyta</taxon>
        <taxon>Embryophyta</taxon>
        <taxon>Tracheophyta</taxon>
        <taxon>Spermatophyta</taxon>
        <taxon>Magnoliopsida</taxon>
        <taxon>eudicotyledons</taxon>
        <taxon>Gunneridae</taxon>
        <taxon>Pentapetalae</taxon>
        <taxon>Caryophyllales</taxon>
        <taxon>Caryophyllaceae</taxon>
        <taxon>Caryophylleae</taxon>
        <taxon>Saponaria</taxon>
    </lineage>
</organism>
<dbReference type="GO" id="GO:0032049">
    <property type="term" value="P:cardiolipin biosynthetic process"/>
    <property type="evidence" value="ECO:0007669"/>
    <property type="project" value="InterPro"/>
</dbReference>
<dbReference type="PIRSF" id="PIRSF028840">
    <property type="entry name" value="Mmp37"/>
    <property type="match status" value="1"/>
</dbReference>
<keyword evidence="9" id="KW-0808">Transferase</keyword>
<dbReference type="EMBL" id="JBDFQZ010000013">
    <property type="protein sequence ID" value="KAK9669039.1"/>
    <property type="molecule type" value="Genomic_DNA"/>
</dbReference>
<evidence type="ECO:0000256" key="10">
    <source>
        <dbReference type="ARBA" id="ARBA00022695"/>
    </source>
</evidence>
<gene>
    <name evidence="19" type="ORF">RND81_13G104500</name>
</gene>
<comment type="pathway">
    <text evidence="4">Lipid metabolism.</text>
</comment>
<protein>
    <recommendedName>
        <fullName evidence="7">Phosphatidate cytidylyltransferase, mitochondrial</fullName>
        <ecNumber evidence="6">2.7.7.41</ecNumber>
    </recommendedName>
    <alternativeName>
        <fullName evidence="18">CDP-diacylglycerol synthase</fullName>
    </alternativeName>
</protein>
<comment type="subcellular location">
    <subcellularLocation>
        <location evidence="2">Mitochondrion inner membrane</location>
        <topology evidence="2">Peripheral membrane protein</topology>
        <orientation evidence="2">Matrix side</orientation>
    </subcellularLocation>
</comment>
<dbReference type="GO" id="GO:0004605">
    <property type="term" value="F:phosphatidate cytidylyltransferase activity"/>
    <property type="evidence" value="ECO:0007669"/>
    <property type="project" value="UniProtKB-EC"/>
</dbReference>
<evidence type="ECO:0000256" key="9">
    <source>
        <dbReference type="ARBA" id="ARBA00022679"/>
    </source>
</evidence>
<dbReference type="AlphaFoldDB" id="A0AAW1H1N6"/>
<dbReference type="GO" id="GO:0016024">
    <property type="term" value="P:CDP-diacylglycerol biosynthetic process"/>
    <property type="evidence" value="ECO:0007669"/>
    <property type="project" value="TreeGrafter"/>
</dbReference>
<evidence type="ECO:0000256" key="16">
    <source>
        <dbReference type="ARBA" id="ARBA00023209"/>
    </source>
</evidence>
<sequence>MEEKKMDELAGLLTILPPVEFCCVYGSSLHPNNYDKSRMIDYILGVRDPVEWHSQNLQTNMNHYASWMVYLGGAKMITGVADHIGVGVHFNPFVSWNNQTFKYGVVRMNDLIEDLRSWENFYLSGRLQKPVNVVVDCLDVKQLNLFNLKAATSAALLLLPDTFTEEDLYAKICSLSYKGDLRMLFAEDRHKVRKIVQGQFELFKGMYRPVLEEFATKDLLRFSSSNAFQEKVSQDCGLPAVQSLVSHLPSTVKHSMRKMLGEQHHKMKIGQVVHDVAIKSRAEAANCIEKIIRRKVMVSSVRQAVSGVLTVGAARASRYLANKMSKAWKSRA</sequence>
<evidence type="ECO:0000313" key="19">
    <source>
        <dbReference type="EMBL" id="KAK9669039.1"/>
    </source>
</evidence>
<keyword evidence="8" id="KW-0444">Lipid biosynthesis</keyword>
<keyword evidence="14" id="KW-0496">Mitochondrion</keyword>
<dbReference type="GO" id="GO:0005743">
    <property type="term" value="C:mitochondrial inner membrane"/>
    <property type="evidence" value="ECO:0007669"/>
    <property type="project" value="UniProtKB-SubCell"/>
</dbReference>
<name>A0AAW1H1N6_SAPOF</name>
<evidence type="ECO:0000256" key="7">
    <source>
        <dbReference type="ARBA" id="ARBA00018337"/>
    </source>
</evidence>
<evidence type="ECO:0000256" key="13">
    <source>
        <dbReference type="ARBA" id="ARBA00023098"/>
    </source>
</evidence>
<evidence type="ECO:0000256" key="3">
    <source>
        <dbReference type="ARBA" id="ARBA00005119"/>
    </source>
</evidence>
<accession>A0AAW1H1N6</accession>
<dbReference type="EC" id="2.7.7.41" evidence="6"/>
<evidence type="ECO:0000256" key="15">
    <source>
        <dbReference type="ARBA" id="ARBA00023136"/>
    </source>
</evidence>
<keyword evidence="11" id="KW-0999">Mitochondrion inner membrane</keyword>
<dbReference type="PANTHER" id="PTHR13619">
    <property type="entry name" value="PHOSPHATIDATE CYTIDYLYLTRANSFERASE, MITOCHONDRIAL"/>
    <property type="match status" value="1"/>
</dbReference>
<comment type="pathway">
    <text evidence="3">Phospholipid metabolism; CDP-diacylglycerol biosynthesis; CDP-diacylglycerol from sn-glycerol 3-phosphate: step 3/3.</text>
</comment>
<evidence type="ECO:0000256" key="2">
    <source>
        <dbReference type="ARBA" id="ARBA00004443"/>
    </source>
</evidence>
<dbReference type="Proteomes" id="UP001443914">
    <property type="component" value="Unassembled WGS sequence"/>
</dbReference>
<comment type="similarity">
    <text evidence="5">Belongs to the TAM41 family.</text>
</comment>
<evidence type="ECO:0000256" key="18">
    <source>
        <dbReference type="ARBA" id="ARBA00029893"/>
    </source>
</evidence>
<dbReference type="PANTHER" id="PTHR13619:SF0">
    <property type="entry name" value="PHOSPHATIDATE CYTIDYLYLTRANSFERASE, MITOCHONDRIAL"/>
    <property type="match status" value="1"/>
</dbReference>
<keyword evidence="13" id="KW-0443">Lipid metabolism</keyword>
<evidence type="ECO:0000256" key="5">
    <source>
        <dbReference type="ARBA" id="ARBA00005458"/>
    </source>
</evidence>
<evidence type="ECO:0000256" key="17">
    <source>
        <dbReference type="ARBA" id="ARBA00023264"/>
    </source>
</evidence>
<keyword evidence="10" id="KW-0548">Nucleotidyltransferase</keyword>
<keyword evidence="16" id="KW-0594">Phospholipid biosynthesis</keyword>
<keyword evidence="20" id="KW-1185">Reference proteome</keyword>
<evidence type="ECO:0000256" key="4">
    <source>
        <dbReference type="ARBA" id="ARBA00005189"/>
    </source>
</evidence>
<evidence type="ECO:0000256" key="11">
    <source>
        <dbReference type="ARBA" id="ARBA00022792"/>
    </source>
</evidence>
<evidence type="ECO:0000256" key="1">
    <source>
        <dbReference type="ARBA" id="ARBA00001946"/>
    </source>
</evidence>
<keyword evidence="17" id="KW-1208">Phospholipid metabolism</keyword>
<reference evidence="19" key="1">
    <citation type="submission" date="2024-03" db="EMBL/GenBank/DDBJ databases">
        <title>WGS assembly of Saponaria officinalis var. Norfolk2.</title>
        <authorList>
            <person name="Jenkins J."/>
            <person name="Shu S."/>
            <person name="Grimwood J."/>
            <person name="Barry K."/>
            <person name="Goodstein D."/>
            <person name="Schmutz J."/>
            <person name="Leebens-Mack J."/>
            <person name="Osbourn A."/>
        </authorList>
    </citation>
    <scope>NUCLEOTIDE SEQUENCE [LARGE SCALE GENOMIC DNA]</scope>
    <source>
        <strain evidence="19">JIC</strain>
    </source>
</reference>
<comment type="cofactor">
    <cofactor evidence="1">
        <name>Mg(2+)</name>
        <dbReference type="ChEBI" id="CHEBI:18420"/>
    </cofactor>
</comment>
<evidence type="ECO:0000256" key="12">
    <source>
        <dbReference type="ARBA" id="ARBA00022842"/>
    </source>
</evidence>
<proteinExistence type="inferred from homology"/>
<dbReference type="InterPro" id="IPR015222">
    <property type="entry name" value="Tam41"/>
</dbReference>
<keyword evidence="12" id="KW-0460">Magnesium</keyword>
<dbReference type="Pfam" id="PF09139">
    <property type="entry name" value="Tam41_Mmp37"/>
    <property type="match status" value="1"/>
</dbReference>
<keyword evidence="15" id="KW-0472">Membrane</keyword>
<evidence type="ECO:0000256" key="8">
    <source>
        <dbReference type="ARBA" id="ARBA00022516"/>
    </source>
</evidence>
<evidence type="ECO:0000313" key="20">
    <source>
        <dbReference type="Proteomes" id="UP001443914"/>
    </source>
</evidence>
<comment type="caution">
    <text evidence="19">The sequence shown here is derived from an EMBL/GenBank/DDBJ whole genome shotgun (WGS) entry which is preliminary data.</text>
</comment>
<evidence type="ECO:0000256" key="6">
    <source>
        <dbReference type="ARBA" id="ARBA00012487"/>
    </source>
</evidence>
<evidence type="ECO:0000256" key="14">
    <source>
        <dbReference type="ARBA" id="ARBA00023128"/>
    </source>
</evidence>